<comment type="caution">
    <text evidence="2">The sequence shown here is derived from an EMBL/GenBank/DDBJ whole genome shotgun (WGS) entry which is preliminary data.</text>
</comment>
<reference evidence="2" key="1">
    <citation type="submission" date="2021-02" db="EMBL/GenBank/DDBJ databases">
        <authorList>
            <person name="Nowell W R."/>
        </authorList>
    </citation>
    <scope>NUCLEOTIDE SEQUENCE</scope>
</reference>
<dbReference type="Proteomes" id="UP000663881">
    <property type="component" value="Unassembled WGS sequence"/>
</dbReference>
<evidence type="ECO:0000256" key="1">
    <source>
        <dbReference type="SAM" id="MobiDB-lite"/>
    </source>
</evidence>
<evidence type="ECO:0000313" key="2">
    <source>
        <dbReference type="EMBL" id="CAF4076583.1"/>
    </source>
</evidence>
<evidence type="ECO:0000313" key="3">
    <source>
        <dbReference type="Proteomes" id="UP000663881"/>
    </source>
</evidence>
<dbReference type="EMBL" id="CAJOAY010004610">
    <property type="protein sequence ID" value="CAF4076583.1"/>
    <property type="molecule type" value="Genomic_DNA"/>
</dbReference>
<accession>A0A819TG98</accession>
<proteinExistence type="predicted"/>
<dbReference type="AlphaFoldDB" id="A0A819TG98"/>
<name>A0A819TG98_9BILA</name>
<organism evidence="2 3">
    <name type="scientific">Adineta steineri</name>
    <dbReference type="NCBI Taxonomy" id="433720"/>
    <lineage>
        <taxon>Eukaryota</taxon>
        <taxon>Metazoa</taxon>
        <taxon>Spiralia</taxon>
        <taxon>Gnathifera</taxon>
        <taxon>Rotifera</taxon>
        <taxon>Eurotatoria</taxon>
        <taxon>Bdelloidea</taxon>
        <taxon>Adinetida</taxon>
        <taxon>Adinetidae</taxon>
        <taxon>Adineta</taxon>
    </lineage>
</organism>
<protein>
    <submittedName>
        <fullName evidence="2">Uncharacterized protein</fullName>
    </submittedName>
</protein>
<sequence>MDKNDKINSKPLNKNYNTLRKDSKMKQHRSDLKCVDNLNISSSLTDIDRLCLSHTKDSYISAPCSTPSASSSITFKKSLTKT</sequence>
<feature type="region of interest" description="Disordered" evidence="1">
    <location>
        <begin position="1"/>
        <end position="24"/>
    </location>
</feature>
<gene>
    <name evidence="2" type="ORF">OKA104_LOCUS34305</name>
</gene>